<reference evidence="11 12" key="1">
    <citation type="submission" date="2013-09" db="EMBL/GenBank/DDBJ databases">
        <title>Complete genome sequence of Spiroplasma mirum suckling mouse cataract agent.</title>
        <authorList>
            <person name="Landry C.A."/>
            <person name="Bastian F.O."/>
            <person name="Thune R.L."/>
        </authorList>
    </citation>
    <scope>NUCLEOTIDE SEQUENCE [LARGE SCALE GENOMIC DNA]</scope>
    <source>
        <strain evidence="11 12">SMCA</strain>
    </source>
</reference>
<dbReference type="PANTHER" id="PTHR43394">
    <property type="entry name" value="ATP-DEPENDENT PERMEASE MDL1, MITOCHONDRIAL"/>
    <property type="match status" value="1"/>
</dbReference>
<keyword evidence="12" id="KW-1185">Reference proteome</keyword>
<dbReference type="STRING" id="838561.P344_06075"/>
<organism evidence="11 12">
    <name type="scientific">Spiroplasma mirum ATCC 29335</name>
    <dbReference type="NCBI Taxonomy" id="838561"/>
    <lineage>
        <taxon>Bacteria</taxon>
        <taxon>Bacillati</taxon>
        <taxon>Mycoplasmatota</taxon>
        <taxon>Mollicutes</taxon>
        <taxon>Entomoplasmatales</taxon>
        <taxon>Spiroplasmataceae</taxon>
        <taxon>Spiroplasma</taxon>
    </lineage>
</organism>
<dbReference type="eggNOG" id="COG1132">
    <property type="taxonomic scope" value="Bacteria"/>
</dbReference>
<evidence type="ECO:0000256" key="4">
    <source>
        <dbReference type="ARBA" id="ARBA00022741"/>
    </source>
</evidence>
<dbReference type="OrthoDB" id="9763744at2"/>
<dbReference type="Gene3D" id="1.20.1560.10">
    <property type="entry name" value="ABC transporter type 1, transmembrane domain"/>
    <property type="match status" value="1"/>
</dbReference>
<dbReference type="SUPFAM" id="SSF52540">
    <property type="entry name" value="P-loop containing nucleoside triphosphate hydrolases"/>
    <property type="match status" value="1"/>
</dbReference>
<dbReference type="InterPro" id="IPR039421">
    <property type="entry name" value="Type_1_exporter"/>
</dbReference>
<gene>
    <name evidence="11" type="ORF">P344_06075</name>
</gene>
<dbReference type="AlphaFoldDB" id="W6AMW2"/>
<evidence type="ECO:0000256" key="2">
    <source>
        <dbReference type="ARBA" id="ARBA00005417"/>
    </source>
</evidence>
<dbReference type="GO" id="GO:0015421">
    <property type="term" value="F:ABC-type oligopeptide transporter activity"/>
    <property type="evidence" value="ECO:0007669"/>
    <property type="project" value="TreeGrafter"/>
</dbReference>
<dbReference type="FunFam" id="3.40.50.300:FF:000218">
    <property type="entry name" value="Multidrug ABC transporter ATP-binding protein"/>
    <property type="match status" value="1"/>
</dbReference>
<feature type="transmembrane region" description="Helical" evidence="8">
    <location>
        <begin position="119"/>
        <end position="142"/>
    </location>
</feature>
<evidence type="ECO:0000313" key="11">
    <source>
        <dbReference type="EMBL" id="AHI58522.1"/>
    </source>
</evidence>
<evidence type="ECO:0000256" key="5">
    <source>
        <dbReference type="ARBA" id="ARBA00022840"/>
    </source>
</evidence>
<evidence type="ECO:0000259" key="10">
    <source>
        <dbReference type="PROSITE" id="PS50929"/>
    </source>
</evidence>
<feature type="domain" description="ABC transporter" evidence="9">
    <location>
        <begin position="405"/>
        <end position="642"/>
    </location>
</feature>
<dbReference type="Pfam" id="PF00005">
    <property type="entry name" value="ABC_tran"/>
    <property type="match status" value="1"/>
</dbReference>
<feature type="transmembrane region" description="Helical" evidence="8">
    <location>
        <begin position="225"/>
        <end position="244"/>
    </location>
</feature>
<dbReference type="CDD" id="cd03249">
    <property type="entry name" value="ABC_MTABC3_MDL1_MDL2"/>
    <property type="match status" value="1"/>
</dbReference>
<comment type="similarity">
    <text evidence="2">Belongs to the ABC transporter superfamily.</text>
</comment>
<keyword evidence="3 8" id="KW-0812">Transmembrane</keyword>
<dbReference type="GO" id="GO:0005524">
    <property type="term" value="F:ATP binding"/>
    <property type="evidence" value="ECO:0007669"/>
    <property type="project" value="UniProtKB-KW"/>
</dbReference>
<dbReference type="InterPro" id="IPR003439">
    <property type="entry name" value="ABC_transporter-like_ATP-bd"/>
</dbReference>
<dbReference type="InterPro" id="IPR036640">
    <property type="entry name" value="ABC1_TM_sf"/>
</dbReference>
<keyword evidence="5" id="KW-0067">ATP-binding</keyword>
<dbReference type="RefSeq" id="WP_025317752.1">
    <property type="nucleotide sequence ID" value="NZ_CP006720.1"/>
</dbReference>
<dbReference type="EMBL" id="CP006720">
    <property type="protein sequence ID" value="AHI58522.1"/>
    <property type="molecule type" value="Genomic_DNA"/>
</dbReference>
<accession>W6AMW2</accession>
<dbReference type="Pfam" id="PF00664">
    <property type="entry name" value="ABC_membrane"/>
    <property type="match status" value="1"/>
</dbReference>
<dbReference type="Proteomes" id="UP000019260">
    <property type="component" value="Chromosome"/>
</dbReference>
<evidence type="ECO:0000256" key="8">
    <source>
        <dbReference type="SAM" id="Phobius"/>
    </source>
</evidence>
<dbReference type="GO" id="GO:0016887">
    <property type="term" value="F:ATP hydrolysis activity"/>
    <property type="evidence" value="ECO:0007669"/>
    <property type="project" value="InterPro"/>
</dbReference>
<dbReference type="KEGG" id="smia:P344_06075"/>
<evidence type="ECO:0008006" key="13">
    <source>
        <dbReference type="Google" id="ProtNLM"/>
    </source>
</evidence>
<evidence type="ECO:0000256" key="7">
    <source>
        <dbReference type="ARBA" id="ARBA00023136"/>
    </source>
</evidence>
<dbReference type="Gene3D" id="3.40.50.300">
    <property type="entry name" value="P-loop containing nucleotide triphosphate hydrolases"/>
    <property type="match status" value="1"/>
</dbReference>
<dbReference type="PROSITE" id="PS50929">
    <property type="entry name" value="ABC_TM1F"/>
    <property type="match status" value="1"/>
</dbReference>
<feature type="transmembrane region" description="Helical" evidence="8">
    <location>
        <begin position="307"/>
        <end position="332"/>
    </location>
</feature>
<dbReference type="GO" id="GO:0005886">
    <property type="term" value="C:plasma membrane"/>
    <property type="evidence" value="ECO:0007669"/>
    <property type="project" value="UniProtKB-SubCell"/>
</dbReference>
<dbReference type="InterPro" id="IPR003593">
    <property type="entry name" value="AAA+_ATPase"/>
</dbReference>
<dbReference type="PANTHER" id="PTHR43394:SF1">
    <property type="entry name" value="ATP-BINDING CASSETTE SUB-FAMILY B MEMBER 10, MITOCHONDRIAL"/>
    <property type="match status" value="1"/>
</dbReference>
<evidence type="ECO:0000256" key="6">
    <source>
        <dbReference type="ARBA" id="ARBA00022989"/>
    </source>
</evidence>
<comment type="subcellular location">
    <subcellularLocation>
        <location evidence="1">Cell membrane</location>
        <topology evidence="1">Multi-pass membrane protein</topology>
    </subcellularLocation>
</comment>
<dbReference type="PROSITE" id="PS50893">
    <property type="entry name" value="ABC_TRANSPORTER_2"/>
    <property type="match status" value="1"/>
</dbReference>
<keyword evidence="6 8" id="KW-1133">Transmembrane helix</keyword>
<keyword evidence="4" id="KW-0547">Nucleotide-binding</keyword>
<evidence type="ECO:0000259" key="9">
    <source>
        <dbReference type="PROSITE" id="PS50893"/>
    </source>
</evidence>
<feature type="transmembrane region" description="Helical" evidence="8">
    <location>
        <begin position="73"/>
        <end position="99"/>
    </location>
</feature>
<dbReference type="HOGENOM" id="CLU_000604_84_3_14"/>
<protein>
    <recommendedName>
        <fullName evidence="13">ABC transporter ATP-binding protein</fullName>
    </recommendedName>
</protein>
<dbReference type="PROSITE" id="PS00211">
    <property type="entry name" value="ABC_TRANSPORTER_1"/>
    <property type="match status" value="1"/>
</dbReference>
<sequence>MKERKKWGDKGWYLWIKKNEIIDINALEHKLSADANEPKRVKPKYQTPLEMMKGIKKPEIGFFKLVAIYYKKYLLRSFTIILALVISAVAIVAITYLIGKLMDEILFYFGNDSNLKSTGISWWVWLIIIIVDLIVALISTNVRERVGGMFGRTIEIDIRNAVLNNLVNLNIGYYSDKKIGETITKLINDTQTIGDESQLTPANLISIPIIFFGSAISLLNIDWKLALICLGSTLVFMTAISVTFRSQAVESENVKSTITDVNGNVTDRIGAVALIKATGTEEYERVCFETIHKEYYRVNKKLNRIQTWMTTIIIICALALTVIVLVASIGLYGGKESTDHMIRILPSFITGVNTLAFPIWTLVGLVPGLARATASTKRVMRLVRVSSTINPNLNAPKVESIEGDIVLKDITFEYPEKPGVTILPKTNLVFKAGKSYAFVGETGSGKSTISKLLLRFYDPTTGEVLVNNTDLKTLNLPSYLSHIGYVEQEPKILYGDVIYNVKYGKFDATEEEVIAACKKAELHDLVMGWRDGYQTILGERGFMLSGGQKQRLVIARMILKNPQVLILDEATSALDNIVEKEIQAELEKLMVGKTTISIAHRLSTNKNADQIFVLGKGTGIIQQGTFKELISKEGPFLQLYKAGNQTK</sequence>
<evidence type="ECO:0000313" key="12">
    <source>
        <dbReference type="Proteomes" id="UP000019260"/>
    </source>
</evidence>
<feature type="domain" description="ABC transmembrane type-1" evidence="10">
    <location>
        <begin position="78"/>
        <end position="371"/>
    </location>
</feature>
<feature type="transmembrane region" description="Helical" evidence="8">
    <location>
        <begin position="202"/>
        <end position="219"/>
    </location>
</feature>
<evidence type="ECO:0000256" key="1">
    <source>
        <dbReference type="ARBA" id="ARBA00004651"/>
    </source>
</evidence>
<dbReference type="SMART" id="SM00382">
    <property type="entry name" value="AAA"/>
    <property type="match status" value="1"/>
</dbReference>
<dbReference type="CDD" id="cd07346">
    <property type="entry name" value="ABC_6TM_exporters"/>
    <property type="match status" value="1"/>
</dbReference>
<keyword evidence="7 8" id="KW-0472">Membrane</keyword>
<feature type="transmembrane region" description="Helical" evidence="8">
    <location>
        <begin position="344"/>
        <end position="370"/>
    </location>
</feature>
<evidence type="ECO:0000256" key="3">
    <source>
        <dbReference type="ARBA" id="ARBA00022692"/>
    </source>
</evidence>
<dbReference type="InterPro" id="IPR027417">
    <property type="entry name" value="P-loop_NTPase"/>
</dbReference>
<dbReference type="InterPro" id="IPR011527">
    <property type="entry name" value="ABC1_TM_dom"/>
</dbReference>
<dbReference type="InterPro" id="IPR017871">
    <property type="entry name" value="ABC_transporter-like_CS"/>
</dbReference>
<proteinExistence type="inferred from homology"/>
<dbReference type="PATRIC" id="fig|838561.3.peg.1166"/>
<dbReference type="SUPFAM" id="SSF90123">
    <property type="entry name" value="ABC transporter transmembrane region"/>
    <property type="match status" value="1"/>
</dbReference>
<name>W6AMW2_9MOLU</name>